<gene>
    <name evidence="4" type="ORF">ISN45_Aa08g006550</name>
</gene>
<dbReference type="PANTHER" id="PTHR47186">
    <property type="entry name" value="LEUCINE-RICH REPEAT-CONTAINING PROTEIN 57"/>
    <property type="match status" value="1"/>
</dbReference>
<evidence type="ECO:0000256" key="2">
    <source>
        <dbReference type="ARBA" id="ARBA00022737"/>
    </source>
</evidence>
<dbReference type="Proteomes" id="UP000694240">
    <property type="component" value="Chromosome 13"/>
</dbReference>
<reference evidence="4 5" key="1">
    <citation type="submission" date="2020-12" db="EMBL/GenBank/DDBJ databases">
        <title>Concerted genomic and epigenomic changes stabilize Arabidopsis allopolyploids.</title>
        <authorList>
            <person name="Chen Z."/>
        </authorList>
    </citation>
    <scope>NUCLEOTIDE SEQUENCE [LARGE SCALE GENOMIC DNA]</scope>
    <source>
        <strain evidence="4">Allo738</strain>
        <tissue evidence="4">Leaf</tissue>
    </source>
</reference>
<evidence type="ECO:0000259" key="3">
    <source>
        <dbReference type="Pfam" id="PF20160"/>
    </source>
</evidence>
<proteinExistence type="predicted"/>
<feature type="domain" description="C-JID" evidence="3">
    <location>
        <begin position="199"/>
        <end position="267"/>
    </location>
</feature>
<dbReference type="InterPro" id="IPR045344">
    <property type="entry name" value="C-JID"/>
</dbReference>
<dbReference type="Pfam" id="PF20160">
    <property type="entry name" value="C-JID"/>
    <property type="match status" value="1"/>
</dbReference>
<organism evidence="4 5">
    <name type="scientific">Arabidopsis thaliana x Arabidopsis arenosa</name>
    <dbReference type="NCBI Taxonomy" id="1240361"/>
    <lineage>
        <taxon>Eukaryota</taxon>
        <taxon>Viridiplantae</taxon>
        <taxon>Streptophyta</taxon>
        <taxon>Embryophyta</taxon>
        <taxon>Tracheophyta</taxon>
        <taxon>Spermatophyta</taxon>
        <taxon>Magnoliopsida</taxon>
        <taxon>eudicotyledons</taxon>
        <taxon>Gunneridae</taxon>
        <taxon>Pentapetalae</taxon>
        <taxon>rosids</taxon>
        <taxon>malvids</taxon>
        <taxon>Brassicales</taxon>
        <taxon>Brassicaceae</taxon>
        <taxon>Camelineae</taxon>
        <taxon>Arabidopsis</taxon>
    </lineage>
</organism>
<comment type="caution">
    <text evidence="4">The sequence shown here is derived from an EMBL/GenBank/DDBJ whole genome shotgun (WGS) entry which is preliminary data.</text>
</comment>
<protein>
    <recommendedName>
        <fullName evidence="3">C-JID domain-containing protein</fullName>
    </recommendedName>
</protein>
<dbReference type="PANTHER" id="PTHR47186:SF63">
    <property type="entry name" value="C-JID DOMAIN-CONTAINING PROTEIN"/>
    <property type="match status" value="1"/>
</dbReference>
<accession>A0A8T1XEX2</accession>
<name>A0A8T1XEX2_9BRAS</name>
<keyword evidence="1" id="KW-0433">Leucine-rich repeat</keyword>
<evidence type="ECO:0000256" key="1">
    <source>
        <dbReference type="ARBA" id="ARBA00022614"/>
    </source>
</evidence>
<dbReference type="FunFam" id="3.80.10.10:FF:000845">
    <property type="entry name" value="Disease resistance protein (TIR-NBS-LRR class)"/>
    <property type="match status" value="1"/>
</dbReference>
<sequence length="302" mass="34600">MSSGAPFSIGNLQKLQTLTLRGCSKLEDLPANINLISLDRLDLTDCLLLKRFPEISTNVESLCLKRTTIEEVPSSIKSWSRLTYLHMSYSENLKNFPHAFDIITELQVTNTEIQEFPPWIKKFSRLTVLRLKGCKKLVSLPQIPDSIYGIDAEDCESLERLNSSFHNPKIWLKFAKCFKLNQEARDLIIQTPTSKYAVLPGREVPAYFTHQSTTGGSLTIKLNEKPLPTSMRFKACIMLVHKGDDEARDDKNWMDENGCYVSCKKSKHYLYPVLAELVFEFKIDIKNWKIKECGVFQLSELP</sequence>
<evidence type="ECO:0000313" key="4">
    <source>
        <dbReference type="EMBL" id="KAG7533018.1"/>
    </source>
</evidence>
<evidence type="ECO:0000313" key="5">
    <source>
        <dbReference type="Proteomes" id="UP000694240"/>
    </source>
</evidence>
<keyword evidence="2" id="KW-0677">Repeat</keyword>
<keyword evidence="5" id="KW-1185">Reference proteome</keyword>
<dbReference type="EMBL" id="JAEFBK010000013">
    <property type="protein sequence ID" value="KAG7533018.1"/>
    <property type="molecule type" value="Genomic_DNA"/>
</dbReference>
<dbReference type="AlphaFoldDB" id="A0A8T1XEX2"/>